<protein>
    <recommendedName>
        <fullName evidence="5">Secreted protein</fullName>
    </recommendedName>
</protein>
<dbReference type="RefSeq" id="WP_207007110.1">
    <property type="nucleotide sequence ID" value="NZ_CP022295.1"/>
</dbReference>
<keyword evidence="2" id="KW-1133">Transmembrane helix</keyword>
<evidence type="ECO:0000256" key="1">
    <source>
        <dbReference type="SAM" id="MobiDB-lite"/>
    </source>
</evidence>
<organism evidence="3 4">
    <name type="scientific">Nocardioides aromaticivorans</name>
    <dbReference type="NCBI Taxonomy" id="200618"/>
    <lineage>
        <taxon>Bacteria</taxon>
        <taxon>Bacillati</taxon>
        <taxon>Actinomycetota</taxon>
        <taxon>Actinomycetes</taxon>
        <taxon>Propionibacteriales</taxon>
        <taxon>Nocardioidaceae</taxon>
        <taxon>Nocardioides</taxon>
    </lineage>
</organism>
<name>A0ABX7PRN9_9ACTN</name>
<evidence type="ECO:0000313" key="4">
    <source>
        <dbReference type="Proteomes" id="UP000662818"/>
    </source>
</evidence>
<keyword evidence="4" id="KW-1185">Reference proteome</keyword>
<evidence type="ECO:0000256" key="2">
    <source>
        <dbReference type="SAM" id="Phobius"/>
    </source>
</evidence>
<keyword evidence="2" id="KW-0812">Transmembrane</keyword>
<dbReference type="Proteomes" id="UP000662818">
    <property type="component" value="Chromosome"/>
</dbReference>
<evidence type="ECO:0008006" key="5">
    <source>
        <dbReference type="Google" id="ProtNLM"/>
    </source>
</evidence>
<reference evidence="3 4" key="1">
    <citation type="submission" date="2017-06" db="EMBL/GenBank/DDBJ databases">
        <title>Complete Genome Sequence of the Soil Carbazole-Degrading Bacterium Nocardioides aromaticivorans IC177.</title>
        <authorList>
            <person name="Vejarano F."/>
            <person name="Suzuki-Minakuchi C."/>
            <person name="Ohtsubo Y."/>
            <person name="Tsuda M."/>
            <person name="Okada K."/>
            <person name="Nojiri H."/>
        </authorList>
    </citation>
    <scope>NUCLEOTIDE SEQUENCE [LARGE SCALE GENOMIC DNA]</scope>
    <source>
        <strain evidence="3 4">IC177</strain>
    </source>
</reference>
<keyword evidence="2" id="KW-0472">Membrane</keyword>
<feature type="transmembrane region" description="Helical" evidence="2">
    <location>
        <begin position="39"/>
        <end position="60"/>
    </location>
</feature>
<feature type="region of interest" description="Disordered" evidence="1">
    <location>
        <begin position="63"/>
        <end position="83"/>
    </location>
</feature>
<dbReference type="EMBL" id="CP022295">
    <property type="protein sequence ID" value="QSR28357.1"/>
    <property type="molecule type" value="Genomic_DNA"/>
</dbReference>
<evidence type="ECO:0000313" key="3">
    <source>
        <dbReference type="EMBL" id="QSR28357.1"/>
    </source>
</evidence>
<gene>
    <name evidence="3" type="ORF">CFH99_22290</name>
</gene>
<proteinExistence type="predicted"/>
<sequence length="360" mass="37178">MDTELRHRLDRMADAPGFAPADPTTAIAAGARVRRRRTFTASLTAVSVLAVLGLGTAAIVTSSNGSPSLDFSDPGNRAGAVGAGGPEDGYPDLVVGVEGTPADGTVGIDGFGWPLADQPVVSTPEGQVSFPDIGKVDAESMCLPMLNQAAPGVPDAAWHHSGEWIDGFPTRAGLITVFEADFDGAHYSASCTLPGDAVPARRPRLDRLPTTPAAVLAQCGYLAHVDLRSWQVSASATRGGTLAAALVAPDGTFGRCVLSTDRRQRLVQLSKRTDDVVLYTATDSALTLVGRTDPSVVRLRVATPAGDHDVPVVDGRFAAVLPAGEPESVTSYDAAGSSTVVGMVVPTICFTSIETDNDGC</sequence>
<accession>A0ABX7PRN9</accession>